<dbReference type="GO" id="GO:0004222">
    <property type="term" value="F:metalloendopeptidase activity"/>
    <property type="evidence" value="ECO:0007669"/>
    <property type="project" value="InterPro"/>
</dbReference>
<proteinExistence type="evidence at transcript level"/>
<dbReference type="InterPro" id="IPR024079">
    <property type="entry name" value="MetalloPept_cat_dom_sf"/>
</dbReference>
<protein>
    <submittedName>
        <fullName evidence="2">Putative peptidase family m13 includes neprilysin</fullName>
    </submittedName>
</protein>
<dbReference type="PANTHER" id="PTHR11733:SF241">
    <property type="entry name" value="GH26575P-RELATED"/>
    <property type="match status" value="1"/>
</dbReference>
<dbReference type="Pfam" id="PF01431">
    <property type="entry name" value="Peptidase_M13"/>
    <property type="match status" value="1"/>
</dbReference>
<dbReference type="EMBL" id="GEFM01002559">
    <property type="protein sequence ID" value="JAP73237.1"/>
    <property type="molecule type" value="mRNA"/>
</dbReference>
<dbReference type="PANTHER" id="PTHR11733">
    <property type="entry name" value="ZINC METALLOPROTEASE FAMILY M13 NEPRILYSIN-RELATED"/>
    <property type="match status" value="1"/>
</dbReference>
<dbReference type="InterPro" id="IPR018497">
    <property type="entry name" value="Peptidase_M13_C"/>
</dbReference>
<name>A0A131Y2Z4_IXORI</name>
<organism evidence="2">
    <name type="scientific">Ixodes ricinus</name>
    <name type="common">Common tick</name>
    <name type="synonym">Acarus ricinus</name>
    <dbReference type="NCBI Taxonomy" id="34613"/>
    <lineage>
        <taxon>Eukaryota</taxon>
        <taxon>Metazoa</taxon>
        <taxon>Ecdysozoa</taxon>
        <taxon>Arthropoda</taxon>
        <taxon>Chelicerata</taxon>
        <taxon>Arachnida</taxon>
        <taxon>Acari</taxon>
        <taxon>Parasitiformes</taxon>
        <taxon>Ixodida</taxon>
        <taxon>Ixodoidea</taxon>
        <taxon>Ixodidae</taxon>
        <taxon>Ixodinae</taxon>
        <taxon>Ixodes</taxon>
    </lineage>
</organism>
<dbReference type="GO" id="GO:0005886">
    <property type="term" value="C:plasma membrane"/>
    <property type="evidence" value="ECO:0007669"/>
    <property type="project" value="TreeGrafter"/>
</dbReference>
<dbReference type="SUPFAM" id="SSF55486">
    <property type="entry name" value="Metalloproteases ('zincins'), catalytic domain"/>
    <property type="match status" value="1"/>
</dbReference>
<dbReference type="InterPro" id="IPR000718">
    <property type="entry name" value="Peptidase_M13"/>
</dbReference>
<sequence>ALLQTPLIYAGSERFLNTATMAYVILLKMLEDLLPPLDDAFTPTSRKHCLQLQMDQTGASGLMPFSTMYALSMALRIAYDLEEPSARTVDDVPDDVTEDQLFFLRACLLFCDANNSSLARAKCNGAVQNMPEFYRAFWCPAARKMPQVGVCQLR</sequence>
<reference evidence="2" key="1">
    <citation type="submission" date="2016-02" db="EMBL/GenBank/DDBJ databases">
        <title>RNAseq analyses of the midgut from blood- or serum-fed Ixodes ricinus ticks.</title>
        <authorList>
            <person name="Perner J."/>
            <person name="Provaznik J."/>
            <person name="Schrenkova J."/>
            <person name="Urbanova V."/>
            <person name="Ribeiro J.M."/>
            <person name="Kopacek P."/>
        </authorList>
    </citation>
    <scope>NUCLEOTIDE SEQUENCE</scope>
    <source>
        <tissue evidence="2">Gut</tissue>
    </source>
</reference>
<dbReference type="GO" id="GO:0016485">
    <property type="term" value="P:protein processing"/>
    <property type="evidence" value="ECO:0007669"/>
    <property type="project" value="TreeGrafter"/>
</dbReference>
<evidence type="ECO:0000313" key="2">
    <source>
        <dbReference type="EMBL" id="JAP73237.1"/>
    </source>
</evidence>
<feature type="non-terminal residue" evidence="2">
    <location>
        <position position="1"/>
    </location>
</feature>
<feature type="domain" description="Peptidase M13 C-terminal" evidence="1">
    <location>
        <begin position="68"/>
        <end position="147"/>
    </location>
</feature>
<dbReference type="Gene3D" id="3.40.390.10">
    <property type="entry name" value="Collagenase (Catalytic Domain)"/>
    <property type="match status" value="1"/>
</dbReference>
<accession>A0A131Y2Z4</accession>
<evidence type="ECO:0000259" key="1">
    <source>
        <dbReference type="Pfam" id="PF01431"/>
    </source>
</evidence>
<dbReference type="AlphaFoldDB" id="A0A131Y2Z4"/>
<dbReference type="PROSITE" id="PS51885">
    <property type="entry name" value="NEPRILYSIN"/>
    <property type="match status" value="1"/>
</dbReference>